<feature type="domain" description="HTH tetR-type" evidence="5">
    <location>
        <begin position="12"/>
        <end position="72"/>
    </location>
</feature>
<accession>A0A840PQ80</accession>
<keyword evidence="7" id="KW-1185">Reference proteome</keyword>
<dbReference type="GO" id="GO:0003700">
    <property type="term" value="F:DNA-binding transcription factor activity"/>
    <property type="evidence" value="ECO:0007669"/>
    <property type="project" value="TreeGrafter"/>
</dbReference>
<dbReference type="InterPro" id="IPR001647">
    <property type="entry name" value="HTH_TetR"/>
</dbReference>
<dbReference type="Pfam" id="PF00440">
    <property type="entry name" value="TetR_N"/>
    <property type="match status" value="1"/>
</dbReference>
<dbReference type="Gene3D" id="1.10.10.60">
    <property type="entry name" value="Homeodomain-like"/>
    <property type="match status" value="1"/>
</dbReference>
<comment type="caution">
    <text evidence="6">The sequence shown here is derived from an EMBL/GenBank/DDBJ whole genome shotgun (WGS) entry which is preliminary data.</text>
</comment>
<dbReference type="PROSITE" id="PS50977">
    <property type="entry name" value="HTH_TETR_2"/>
    <property type="match status" value="1"/>
</dbReference>
<dbReference type="AlphaFoldDB" id="A0A840PQ80"/>
<reference evidence="6 7" key="1">
    <citation type="submission" date="2020-08" db="EMBL/GenBank/DDBJ databases">
        <title>Genomic Encyclopedia of Type Strains, Phase IV (KMG-IV): sequencing the most valuable type-strain genomes for metagenomic binning, comparative biology and taxonomic classification.</title>
        <authorList>
            <person name="Goeker M."/>
        </authorList>
    </citation>
    <scope>NUCLEOTIDE SEQUENCE [LARGE SCALE GENOMIC DNA]</scope>
    <source>
        <strain evidence="6 7">DSM 45615</strain>
    </source>
</reference>
<evidence type="ECO:0000259" key="5">
    <source>
        <dbReference type="PROSITE" id="PS50977"/>
    </source>
</evidence>
<keyword evidence="3" id="KW-0804">Transcription</keyword>
<dbReference type="PANTHER" id="PTHR30055">
    <property type="entry name" value="HTH-TYPE TRANSCRIPTIONAL REGULATOR RUTR"/>
    <property type="match status" value="1"/>
</dbReference>
<gene>
    <name evidence="6" type="ORF">HNP84_007908</name>
</gene>
<organism evidence="6 7">
    <name type="scientific">Thermocatellispora tengchongensis</name>
    <dbReference type="NCBI Taxonomy" id="1073253"/>
    <lineage>
        <taxon>Bacteria</taxon>
        <taxon>Bacillati</taxon>
        <taxon>Actinomycetota</taxon>
        <taxon>Actinomycetes</taxon>
        <taxon>Streptosporangiales</taxon>
        <taxon>Streptosporangiaceae</taxon>
        <taxon>Thermocatellispora</taxon>
    </lineage>
</organism>
<feature type="DNA-binding region" description="H-T-H motif" evidence="4">
    <location>
        <begin position="35"/>
        <end position="54"/>
    </location>
</feature>
<keyword evidence="1" id="KW-0805">Transcription regulation</keyword>
<dbReference type="RefSeq" id="WP_185055042.1">
    <property type="nucleotide sequence ID" value="NZ_BAABIX010000018.1"/>
</dbReference>
<proteinExistence type="predicted"/>
<evidence type="ECO:0000313" key="7">
    <source>
        <dbReference type="Proteomes" id="UP000578449"/>
    </source>
</evidence>
<dbReference type="InterPro" id="IPR023772">
    <property type="entry name" value="DNA-bd_HTH_TetR-type_CS"/>
</dbReference>
<sequence>MGQPGLRERKKLRTRLALIDAALDLFLAHGYDRTTVEQIADAVEISPRTFFRYFASKEDLALDYLTEVETYVLAALAERPADEPPFTALVNAFRTATRKLAEKAAEDTERYLKIRKVLESTPALMGRAIGRSAQTERRITEVLARRQGTDPEHDRRAQLAVAFVAAATRIGFECHDVGTGMGDLVERVEETLALAEEAIRPDWHICPPPGALS</sequence>
<evidence type="ECO:0000256" key="2">
    <source>
        <dbReference type="ARBA" id="ARBA00023125"/>
    </source>
</evidence>
<dbReference type="InterPro" id="IPR050109">
    <property type="entry name" value="HTH-type_TetR-like_transc_reg"/>
</dbReference>
<dbReference type="InterPro" id="IPR041347">
    <property type="entry name" value="MftR_C"/>
</dbReference>
<name>A0A840PQ80_9ACTN</name>
<keyword evidence="2 4" id="KW-0238">DNA-binding</keyword>
<dbReference type="EMBL" id="JACHGN010000022">
    <property type="protein sequence ID" value="MBB5138155.1"/>
    <property type="molecule type" value="Genomic_DNA"/>
</dbReference>
<dbReference type="PRINTS" id="PR00455">
    <property type="entry name" value="HTHTETR"/>
</dbReference>
<evidence type="ECO:0000256" key="4">
    <source>
        <dbReference type="PROSITE-ProRule" id="PRU00335"/>
    </source>
</evidence>
<evidence type="ECO:0000256" key="3">
    <source>
        <dbReference type="ARBA" id="ARBA00023163"/>
    </source>
</evidence>
<dbReference type="Proteomes" id="UP000578449">
    <property type="component" value="Unassembled WGS sequence"/>
</dbReference>
<dbReference type="SUPFAM" id="SSF46689">
    <property type="entry name" value="Homeodomain-like"/>
    <property type="match status" value="1"/>
</dbReference>
<dbReference type="PROSITE" id="PS01081">
    <property type="entry name" value="HTH_TETR_1"/>
    <property type="match status" value="1"/>
</dbReference>
<evidence type="ECO:0000256" key="1">
    <source>
        <dbReference type="ARBA" id="ARBA00023015"/>
    </source>
</evidence>
<dbReference type="PANTHER" id="PTHR30055:SF238">
    <property type="entry name" value="MYCOFACTOCIN BIOSYNTHESIS TRANSCRIPTIONAL REGULATOR MFTR-RELATED"/>
    <property type="match status" value="1"/>
</dbReference>
<dbReference type="Pfam" id="PF17754">
    <property type="entry name" value="TetR_C_14"/>
    <property type="match status" value="1"/>
</dbReference>
<protein>
    <submittedName>
        <fullName evidence="6">AcrR family transcriptional regulator</fullName>
    </submittedName>
</protein>
<dbReference type="InterPro" id="IPR009057">
    <property type="entry name" value="Homeodomain-like_sf"/>
</dbReference>
<evidence type="ECO:0000313" key="6">
    <source>
        <dbReference type="EMBL" id="MBB5138155.1"/>
    </source>
</evidence>
<dbReference type="Gene3D" id="1.10.357.10">
    <property type="entry name" value="Tetracycline Repressor, domain 2"/>
    <property type="match status" value="1"/>
</dbReference>
<dbReference type="GO" id="GO:0000976">
    <property type="term" value="F:transcription cis-regulatory region binding"/>
    <property type="evidence" value="ECO:0007669"/>
    <property type="project" value="TreeGrafter"/>
</dbReference>